<keyword evidence="1" id="KW-1185">Reference proteome</keyword>
<sequence>MTLFDIALVPTFVEFPFPSPQSVGATVCHVRIMSIFGQVPPHVYVCMHPIPVALPDKRRRQPFTHSHRSTKLCDRTIVLSMTIRRNNVIVTQLIILRGRT</sequence>
<proteinExistence type="predicted"/>
<organism evidence="1 2">
    <name type="scientific">Panagrellus redivivus</name>
    <name type="common">Microworm</name>
    <dbReference type="NCBI Taxonomy" id="6233"/>
    <lineage>
        <taxon>Eukaryota</taxon>
        <taxon>Metazoa</taxon>
        <taxon>Ecdysozoa</taxon>
        <taxon>Nematoda</taxon>
        <taxon>Chromadorea</taxon>
        <taxon>Rhabditida</taxon>
        <taxon>Tylenchina</taxon>
        <taxon>Panagrolaimomorpha</taxon>
        <taxon>Panagrolaimoidea</taxon>
        <taxon>Panagrolaimidae</taxon>
        <taxon>Panagrellus</taxon>
    </lineage>
</organism>
<dbReference type="Proteomes" id="UP000492821">
    <property type="component" value="Unassembled WGS sequence"/>
</dbReference>
<dbReference type="WBParaSite" id="Pan_g1824.t1">
    <property type="protein sequence ID" value="Pan_g1824.t1"/>
    <property type="gene ID" value="Pan_g1824"/>
</dbReference>
<name>A0A7E4VBB9_PANRE</name>
<evidence type="ECO:0000313" key="1">
    <source>
        <dbReference type="Proteomes" id="UP000492821"/>
    </source>
</evidence>
<reference evidence="1" key="1">
    <citation type="journal article" date="2013" name="Genetics">
        <title>The draft genome and transcriptome of Panagrellus redivivus are shaped by the harsh demands of a free-living lifestyle.</title>
        <authorList>
            <person name="Srinivasan J."/>
            <person name="Dillman A.R."/>
            <person name="Macchietto M.G."/>
            <person name="Heikkinen L."/>
            <person name="Lakso M."/>
            <person name="Fracchia K.M."/>
            <person name="Antoshechkin I."/>
            <person name="Mortazavi A."/>
            <person name="Wong G."/>
            <person name="Sternberg P.W."/>
        </authorList>
    </citation>
    <scope>NUCLEOTIDE SEQUENCE [LARGE SCALE GENOMIC DNA]</scope>
    <source>
        <strain evidence="1">MT8872</strain>
    </source>
</reference>
<reference evidence="2" key="2">
    <citation type="submission" date="2020-10" db="UniProtKB">
        <authorList>
            <consortium name="WormBaseParasite"/>
        </authorList>
    </citation>
    <scope>IDENTIFICATION</scope>
</reference>
<protein>
    <submittedName>
        <fullName evidence="2">Secreted protein</fullName>
    </submittedName>
</protein>
<evidence type="ECO:0000313" key="2">
    <source>
        <dbReference type="WBParaSite" id="Pan_g1824.t1"/>
    </source>
</evidence>
<accession>A0A7E4VBB9</accession>
<dbReference type="AlphaFoldDB" id="A0A7E4VBB9"/>